<comment type="caution">
    <text evidence="1">The sequence shown here is derived from an EMBL/GenBank/DDBJ whole genome shotgun (WGS) entry which is preliminary data.</text>
</comment>
<dbReference type="EMBL" id="JAUJEA010000001">
    <property type="protein sequence ID" value="MDN5200294.1"/>
    <property type="molecule type" value="Genomic_DNA"/>
</dbReference>
<dbReference type="Gene3D" id="2.60.40.1930">
    <property type="match status" value="1"/>
</dbReference>
<proteinExistence type="predicted"/>
<evidence type="ECO:0000313" key="1">
    <source>
        <dbReference type="EMBL" id="MDN5200294.1"/>
    </source>
</evidence>
<accession>A0ABT8KJ58</accession>
<evidence type="ECO:0008006" key="3">
    <source>
        <dbReference type="Google" id="ProtNLM"/>
    </source>
</evidence>
<dbReference type="Proteomes" id="UP001172082">
    <property type="component" value="Unassembled WGS sequence"/>
</dbReference>
<protein>
    <recommendedName>
        <fullName evidence="3">Macroglobulin domain-containing protein</fullName>
    </recommendedName>
</protein>
<gene>
    <name evidence="1" type="ORF">QQ008_02955</name>
</gene>
<organism evidence="1 2">
    <name type="scientific">Splendidivirga corallicola</name>
    <dbReference type="NCBI Taxonomy" id="3051826"/>
    <lineage>
        <taxon>Bacteria</taxon>
        <taxon>Pseudomonadati</taxon>
        <taxon>Bacteroidota</taxon>
        <taxon>Cytophagia</taxon>
        <taxon>Cytophagales</taxon>
        <taxon>Splendidivirgaceae</taxon>
        <taxon>Splendidivirga</taxon>
    </lineage>
</organism>
<sequence>MKIKKTSIVTLLCCHLFGGLMAQSMSDQPTFKNKFSEMVTGEYQEKVFLHIDKPYYFTGENLWFKSYCVDASLHTLSSLSKVLYVELINRKGQSLMKKRVQSKEGKGKGQFFINQDIPSGIYYIRAYTALMKNFDHAFFFEKMVSIINPFMSLEPIDTLTSIRGCSFFPEGGDLVYGVESKVAYQVVDSLGQGIEASLTVLDDEGTEVLKTKTAHNGIGVFRLHPEVSKIYKAVVDDGMNPPYSVQLPTPSVSGFTMEVNHLTEDELVIVNVHSKNVADNEVFLMMHARGIEVFSRAKSIKKGETQFLIPSEQVMNGINHITLFNSALLPVCERLIFKYPEDREGLSISPNKSTYSNREKVTLKIGNDKKVLSQTANLSLSVYQYTPKLDLENNSIETSLLLGSDLKGHIESPDYYFSNVKDDTKQHLDNLLLTHGWRRFLWKDVLEGNFVTINNIPEITSPVIQGTVEREGLNGHSLNIIFPGKSPELLTAHVDEQGNFFAEVPQGISNEEMLFHSEEFKITDIKLKPWFVSSGGQRIYKEVPIDTDMTSFIENYAIHTQIANVYQAKNKVRGVGISRKNHNIPFYGSEDFSYQLDDYTRFTTMDDLFVEYIRYIKRKRKQGERNLYVWDFYANLNSPANSIFFDDPALVMIDGIPVEELDFIFDFDPLKVEKIDIVARRFLARRQQFSGIVNFITYNGDFGDQPLPAGIVKKLYHGLEQPREFYAPKYDKNEKSKARLPDYRKVLHWKPNIQLNNTEASEIEFYTSDDHGTYRIEVNGISENGDPLYGKTEFTVKPLSK</sequence>
<keyword evidence="2" id="KW-1185">Reference proteome</keyword>
<reference evidence="1" key="1">
    <citation type="submission" date="2023-06" db="EMBL/GenBank/DDBJ databases">
        <title>Genomic of Parafulvivirga corallium.</title>
        <authorList>
            <person name="Wang G."/>
        </authorList>
    </citation>
    <scope>NUCLEOTIDE SEQUENCE</scope>
    <source>
        <strain evidence="1">BMA10</strain>
    </source>
</reference>
<dbReference type="RefSeq" id="WP_346750319.1">
    <property type="nucleotide sequence ID" value="NZ_JAUJEA010000001.1"/>
</dbReference>
<name>A0ABT8KJ58_9BACT</name>
<evidence type="ECO:0000313" key="2">
    <source>
        <dbReference type="Proteomes" id="UP001172082"/>
    </source>
</evidence>